<dbReference type="EMBL" id="BAAAZU010000001">
    <property type="protein sequence ID" value="GAA3912235.1"/>
    <property type="molecule type" value="Genomic_DNA"/>
</dbReference>
<reference evidence="3" key="1">
    <citation type="journal article" date="2019" name="Int. J. Syst. Evol. Microbiol.">
        <title>The Global Catalogue of Microorganisms (GCM) 10K type strain sequencing project: providing services to taxonomists for standard genome sequencing and annotation.</title>
        <authorList>
            <consortium name="The Broad Institute Genomics Platform"/>
            <consortium name="The Broad Institute Genome Sequencing Center for Infectious Disease"/>
            <person name="Wu L."/>
            <person name="Ma J."/>
        </authorList>
    </citation>
    <scope>NUCLEOTIDE SEQUENCE [LARGE SCALE GENOMIC DNA]</scope>
    <source>
        <strain evidence="3">JCM 16916</strain>
    </source>
</reference>
<evidence type="ECO:0000313" key="3">
    <source>
        <dbReference type="Proteomes" id="UP001501727"/>
    </source>
</evidence>
<feature type="chain" id="PRO_5046023969" description="Tetratricopeptide repeat protein" evidence="1">
    <location>
        <begin position="27"/>
        <end position="218"/>
    </location>
</feature>
<dbReference type="InterPro" id="IPR011990">
    <property type="entry name" value="TPR-like_helical_dom_sf"/>
</dbReference>
<sequence>MNMPCLRRLGAFVLLVPLVLPLPAWAQARPLPAPKEFYFDQDAQTARPLVLQPGSDDAVQQRLLKVMNGNGRDANLAAAQLAHIAYAGGRTDIGAALYARVRGAIGSSHRLYRPLLWNQGWDLFHAGDAEGALASWREVGAEAFGNPSWVPPTLALALWTLDRRDEAVRWYAAAVRTEPLRWNDPANLPALLPDWREEDRATLAEVAAAWREAPPAWP</sequence>
<evidence type="ECO:0000313" key="2">
    <source>
        <dbReference type="EMBL" id="GAA3912235.1"/>
    </source>
</evidence>
<dbReference type="Proteomes" id="UP001501727">
    <property type="component" value="Unassembled WGS sequence"/>
</dbReference>
<evidence type="ECO:0000256" key="1">
    <source>
        <dbReference type="SAM" id="SignalP"/>
    </source>
</evidence>
<keyword evidence="3" id="KW-1185">Reference proteome</keyword>
<dbReference type="RefSeq" id="WP_344757964.1">
    <property type="nucleotide sequence ID" value="NZ_BAAAZU010000001.1"/>
</dbReference>
<feature type="signal peptide" evidence="1">
    <location>
        <begin position="1"/>
        <end position="26"/>
    </location>
</feature>
<evidence type="ECO:0008006" key="4">
    <source>
        <dbReference type="Google" id="ProtNLM"/>
    </source>
</evidence>
<accession>A0ABP7M318</accession>
<proteinExistence type="predicted"/>
<keyword evidence="1" id="KW-0732">Signal</keyword>
<comment type="caution">
    <text evidence="2">The sequence shown here is derived from an EMBL/GenBank/DDBJ whole genome shotgun (WGS) entry which is preliminary data.</text>
</comment>
<organism evidence="2 3">
    <name type="scientific">Luteimonas lutimaris</name>
    <dbReference type="NCBI Taxonomy" id="698645"/>
    <lineage>
        <taxon>Bacteria</taxon>
        <taxon>Pseudomonadati</taxon>
        <taxon>Pseudomonadota</taxon>
        <taxon>Gammaproteobacteria</taxon>
        <taxon>Lysobacterales</taxon>
        <taxon>Lysobacteraceae</taxon>
        <taxon>Luteimonas</taxon>
    </lineage>
</organism>
<name>A0ABP7M318_9GAMM</name>
<protein>
    <recommendedName>
        <fullName evidence="4">Tetratricopeptide repeat protein</fullName>
    </recommendedName>
</protein>
<dbReference type="SUPFAM" id="SSF48452">
    <property type="entry name" value="TPR-like"/>
    <property type="match status" value="1"/>
</dbReference>
<gene>
    <name evidence="2" type="ORF">GCM10022229_01040</name>
</gene>